<name>A0A4S3MSY0_9RHOB</name>
<feature type="domain" description="Tetrapyrrole biosynthesis uroporphyrinogen III synthase" evidence="1">
    <location>
        <begin position="47"/>
        <end position="195"/>
    </location>
</feature>
<dbReference type="AlphaFoldDB" id="A0A4S3MSY0"/>
<reference evidence="2 3" key="1">
    <citation type="submission" date="2019-04" db="EMBL/GenBank/DDBJ databases">
        <title>Draft genome sequence of Gemmobacter aestuarii sp. nov.</title>
        <authorList>
            <person name="Hameed A."/>
            <person name="Lin S.-Y."/>
            <person name="Shahina M."/>
            <person name="Lai W.-A."/>
            <person name="Young C.-C."/>
        </authorList>
    </citation>
    <scope>NUCLEOTIDE SEQUENCE [LARGE SCALE GENOMIC DNA]</scope>
    <source>
        <strain evidence="2 3">CC-PW-75</strain>
    </source>
</reference>
<protein>
    <submittedName>
        <fullName evidence="2">Uroporphyrinogen-III synthase</fullName>
    </submittedName>
</protein>
<sequence>MATQSRMPILLTRPQAQSERFAADLERARPGVAEIMISPLMAPDLVLRDVPAGPFSGVIFSSETGVEAALPFRASLPDLAYCVGDRTAAAAAAAGFRPVPAEGDAESMIRLIRGEAPAGRLIHLHGEDTRGDVAQRLTAAGIETVSVIAYRQVPQAMSAAAEVLLKGQGGVIVPLFSPRTASLFCAAYRAIGGKAPLGVVAMSKAVDANVDLPSVRMRKVALNPDAPSMRRAVVALIDAGPPG</sequence>
<dbReference type="OrthoDB" id="7204250at2"/>
<proteinExistence type="predicted"/>
<dbReference type="CDD" id="cd06578">
    <property type="entry name" value="HemD"/>
    <property type="match status" value="1"/>
</dbReference>
<dbReference type="Gene3D" id="3.40.50.10090">
    <property type="match status" value="1"/>
</dbReference>
<dbReference type="InterPro" id="IPR036108">
    <property type="entry name" value="4pyrrol_syn_uPrphyn_synt_sf"/>
</dbReference>
<dbReference type="SUPFAM" id="SSF69618">
    <property type="entry name" value="HemD-like"/>
    <property type="match status" value="1"/>
</dbReference>
<dbReference type="Proteomes" id="UP000309450">
    <property type="component" value="Unassembled WGS sequence"/>
</dbReference>
<dbReference type="GO" id="GO:0033014">
    <property type="term" value="P:tetrapyrrole biosynthetic process"/>
    <property type="evidence" value="ECO:0007669"/>
    <property type="project" value="InterPro"/>
</dbReference>
<accession>A0A4S3MSY0</accession>
<comment type="caution">
    <text evidence="2">The sequence shown here is derived from an EMBL/GenBank/DDBJ whole genome shotgun (WGS) entry which is preliminary data.</text>
</comment>
<dbReference type="EMBL" id="SSND01000001">
    <property type="protein sequence ID" value="THD85688.1"/>
    <property type="molecule type" value="Genomic_DNA"/>
</dbReference>
<dbReference type="Pfam" id="PF02602">
    <property type="entry name" value="HEM4"/>
    <property type="match status" value="1"/>
</dbReference>
<evidence type="ECO:0000259" key="1">
    <source>
        <dbReference type="Pfam" id="PF02602"/>
    </source>
</evidence>
<dbReference type="GO" id="GO:0004852">
    <property type="term" value="F:uroporphyrinogen-III synthase activity"/>
    <property type="evidence" value="ECO:0007669"/>
    <property type="project" value="InterPro"/>
</dbReference>
<evidence type="ECO:0000313" key="3">
    <source>
        <dbReference type="Proteomes" id="UP000309450"/>
    </source>
</evidence>
<evidence type="ECO:0000313" key="2">
    <source>
        <dbReference type="EMBL" id="THD85688.1"/>
    </source>
</evidence>
<keyword evidence="3" id="KW-1185">Reference proteome</keyword>
<dbReference type="InterPro" id="IPR003754">
    <property type="entry name" value="4pyrrol_synth_uPrphyn_synth"/>
</dbReference>
<gene>
    <name evidence="2" type="ORF">E7811_08360</name>
</gene>
<organism evidence="2 3">
    <name type="scientific">Aliigemmobacter aestuarii</name>
    <dbReference type="NCBI Taxonomy" id="1445661"/>
    <lineage>
        <taxon>Bacteria</taxon>
        <taxon>Pseudomonadati</taxon>
        <taxon>Pseudomonadota</taxon>
        <taxon>Alphaproteobacteria</taxon>
        <taxon>Rhodobacterales</taxon>
        <taxon>Paracoccaceae</taxon>
        <taxon>Aliigemmobacter</taxon>
    </lineage>
</organism>